<dbReference type="OrthoDB" id="9796486at2"/>
<evidence type="ECO:0000256" key="4">
    <source>
        <dbReference type="ARBA" id="ARBA00022723"/>
    </source>
</evidence>
<reference evidence="10" key="1">
    <citation type="submission" date="2019-09" db="EMBL/GenBank/DDBJ databases">
        <authorList>
            <person name="Li J."/>
        </authorList>
    </citation>
    <scope>NUCLEOTIDE SEQUENCE [LARGE SCALE GENOMIC DNA]</scope>
    <source>
        <strain evidence="10">JCM 14732</strain>
    </source>
</reference>
<keyword evidence="4" id="KW-0479">Metal-binding</keyword>
<dbReference type="Pfam" id="PF00111">
    <property type="entry name" value="Fer2"/>
    <property type="match status" value="1"/>
</dbReference>
<keyword evidence="11" id="KW-1185">Reference proteome</keyword>
<evidence type="ECO:0000256" key="2">
    <source>
        <dbReference type="ARBA" id="ARBA00022448"/>
    </source>
</evidence>
<evidence type="ECO:0000259" key="9">
    <source>
        <dbReference type="PROSITE" id="PS51085"/>
    </source>
</evidence>
<dbReference type="PROSITE" id="PS00197">
    <property type="entry name" value="2FE2S_FER_1"/>
    <property type="match status" value="1"/>
</dbReference>
<dbReference type="Proteomes" id="UP000380867">
    <property type="component" value="Unassembled WGS sequence"/>
</dbReference>
<dbReference type="PROSITE" id="PS51085">
    <property type="entry name" value="2FE2S_FER_2"/>
    <property type="match status" value="1"/>
</dbReference>
<dbReference type="PANTHER" id="PTHR43112:SF3">
    <property type="entry name" value="FERREDOXIN-2, CHLOROPLASTIC"/>
    <property type="match status" value="1"/>
</dbReference>
<dbReference type="AlphaFoldDB" id="A0A5M4FAA8"/>
<keyword evidence="5" id="KW-0249">Electron transport</keyword>
<evidence type="ECO:0000313" key="11">
    <source>
        <dbReference type="Proteomes" id="UP000380867"/>
    </source>
</evidence>
<protein>
    <submittedName>
        <fullName evidence="10">2Fe-2S iron-sulfur cluster binding domain-containing protein</fullName>
    </submittedName>
</protein>
<organism evidence="10 11">
    <name type="scientific">Aeromicrobium ginsengisoli</name>
    <dbReference type="NCBI Taxonomy" id="363867"/>
    <lineage>
        <taxon>Bacteria</taxon>
        <taxon>Bacillati</taxon>
        <taxon>Actinomycetota</taxon>
        <taxon>Actinomycetes</taxon>
        <taxon>Propionibacteriales</taxon>
        <taxon>Nocardioidaceae</taxon>
        <taxon>Aeromicrobium</taxon>
    </lineage>
</organism>
<keyword evidence="2" id="KW-0813">Transport</keyword>
<comment type="caution">
    <text evidence="10">The sequence shown here is derived from an EMBL/GenBank/DDBJ whole genome shotgun (WGS) entry which is preliminary data.</text>
</comment>
<feature type="domain" description="2Fe-2S ferredoxin-type" evidence="9">
    <location>
        <begin position="1"/>
        <end position="64"/>
    </location>
</feature>
<proteinExistence type="inferred from homology"/>
<keyword evidence="7" id="KW-0411">Iron-sulfur</keyword>
<dbReference type="PANTHER" id="PTHR43112">
    <property type="entry name" value="FERREDOXIN"/>
    <property type="match status" value="1"/>
</dbReference>
<dbReference type="GO" id="GO:0046872">
    <property type="term" value="F:metal ion binding"/>
    <property type="evidence" value="ECO:0007669"/>
    <property type="project" value="UniProtKB-KW"/>
</dbReference>
<sequence length="64" mass="6841">MQQGIDPPYSCAGGACGTCRAKVLLGQAVMDQNHVLSDEEIGTGYILTCQAHPVSEELRLDYDA</sequence>
<evidence type="ECO:0000256" key="6">
    <source>
        <dbReference type="ARBA" id="ARBA00023004"/>
    </source>
</evidence>
<dbReference type="CDD" id="cd00207">
    <property type="entry name" value="fer2"/>
    <property type="match status" value="1"/>
</dbReference>
<dbReference type="SUPFAM" id="SSF54292">
    <property type="entry name" value="2Fe-2S ferredoxin-like"/>
    <property type="match status" value="1"/>
</dbReference>
<evidence type="ECO:0000256" key="8">
    <source>
        <dbReference type="ARBA" id="ARBA00034078"/>
    </source>
</evidence>
<keyword evidence="6" id="KW-0408">Iron</keyword>
<dbReference type="InterPro" id="IPR001041">
    <property type="entry name" value="2Fe-2S_ferredoxin-type"/>
</dbReference>
<evidence type="ECO:0000256" key="3">
    <source>
        <dbReference type="ARBA" id="ARBA00022714"/>
    </source>
</evidence>
<comment type="cofactor">
    <cofactor evidence="8">
        <name>[2Fe-2S] cluster</name>
        <dbReference type="ChEBI" id="CHEBI:190135"/>
    </cofactor>
</comment>
<dbReference type="Gene3D" id="3.10.20.30">
    <property type="match status" value="1"/>
</dbReference>
<dbReference type="GO" id="GO:0051537">
    <property type="term" value="F:2 iron, 2 sulfur cluster binding"/>
    <property type="evidence" value="ECO:0007669"/>
    <property type="project" value="UniProtKB-KW"/>
</dbReference>
<comment type="similarity">
    <text evidence="1">Belongs to the 2Fe2S plant-type ferredoxin family.</text>
</comment>
<dbReference type="InterPro" id="IPR012675">
    <property type="entry name" value="Beta-grasp_dom_sf"/>
</dbReference>
<keyword evidence="3" id="KW-0001">2Fe-2S</keyword>
<dbReference type="InterPro" id="IPR006058">
    <property type="entry name" value="2Fe2S_fd_BS"/>
</dbReference>
<accession>A0A5M4FAA8</accession>
<gene>
    <name evidence="10" type="ORF">ESP70_014025</name>
</gene>
<evidence type="ECO:0000256" key="1">
    <source>
        <dbReference type="ARBA" id="ARBA00007874"/>
    </source>
</evidence>
<evidence type="ECO:0000256" key="5">
    <source>
        <dbReference type="ARBA" id="ARBA00022982"/>
    </source>
</evidence>
<name>A0A5M4FAA8_9ACTN</name>
<evidence type="ECO:0000313" key="10">
    <source>
        <dbReference type="EMBL" id="KAA1395281.1"/>
    </source>
</evidence>
<dbReference type="EMBL" id="SDPQ02000003">
    <property type="protein sequence ID" value="KAA1395281.1"/>
    <property type="molecule type" value="Genomic_DNA"/>
</dbReference>
<evidence type="ECO:0000256" key="7">
    <source>
        <dbReference type="ARBA" id="ARBA00023014"/>
    </source>
</evidence>
<dbReference type="InterPro" id="IPR036010">
    <property type="entry name" value="2Fe-2S_ferredoxin-like_sf"/>
</dbReference>